<keyword evidence="1" id="KW-0472">Membrane</keyword>
<keyword evidence="3" id="KW-1185">Reference proteome</keyword>
<organism evidence="2 3">
    <name type="scientific">Armillaria gallica</name>
    <name type="common">Bulbous honey fungus</name>
    <name type="synonym">Armillaria bulbosa</name>
    <dbReference type="NCBI Taxonomy" id="47427"/>
    <lineage>
        <taxon>Eukaryota</taxon>
        <taxon>Fungi</taxon>
        <taxon>Dikarya</taxon>
        <taxon>Basidiomycota</taxon>
        <taxon>Agaricomycotina</taxon>
        <taxon>Agaricomycetes</taxon>
        <taxon>Agaricomycetidae</taxon>
        <taxon>Agaricales</taxon>
        <taxon>Marasmiineae</taxon>
        <taxon>Physalacriaceae</taxon>
        <taxon>Armillaria</taxon>
    </lineage>
</organism>
<accession>A0A2H3E9F8</accession>
<keyword evidence="1" id="KW-0812">Transmembrane</keyword>
<keyword evidence="1" id="KW-1133">Transmembrane helix</keyword>
<name>A0A2H3E9F8_ARMGA</name>
<sequence length="64" mass="7353">MNVTINLFENVLGIIWLFNAVIFFIPASEEIPSYYLPVLSFITMLVFICAAPYAVYREGNNLIY</sequence>
<gene>
    <name evidence="2" type="ORF">ARMGADRAFT_1008285</name>
</gene>
<proteinExistence type="predicted"/>
<feature type="transmembrane region" description="Helical" evidence="1">
    <location>
        <begin position="7"/>
        <end position="28"/>
    </location>
</feature>
<feature type="transmembrane region" description="Helical" evidence="1">
    <location>
        <begin position="34"/>
        <end position="56"/>
    </location>
</feature>
<evidence type="ECO:0000313" key="3">
    <source>
        <dbReference type="Proteomes" id="UP000217790"/>
    </source>
</evidence>
<reference evidence="3" key="1">
    <citation type="journal article" date="2017" name="Nat. Ecol. Evol.">
        <title>Genome expansion and lineage-specific genetic innovations in the forest pathogenic fungi Armillaria.</title>
        <authorList>
            <person name="Sipos G."/>
            <person name="Prasanna A.N."/>
            <person name="Walter M.C."/>
            <person name="O'Connor E."/>
            <person name="Balint B."/>
            <person name="Krizsan K."/>
            <person name="Kiss B."/>
            <person name="Hess J."/>
            <person name="Varga T."/>
            <person name="Slot J."/>
            <person name="Riley R."/>
            <person name="Boka B."/>
            <person name="Rigling D."/>
            <person name="Barry K."/>
            <person name="Lee J."/>
            <person name="Mihaltcheva S."/>
            <person name="LaButti K."/>
            <person name="Lipzen A."/>
            <person name="Waldron R."/>
            <person name="Moloney N.M."/>
            <person name="Sperisen C."/>
            <person name="Kredics L."/>
            <person name="Vagvoelgyi C."/>
            <person name="Patrignani A."/>
            <person name="Fitzpatrick D."/>
            <person name="Nagy I."/>
            <person name="Doyle S."/>
            <person name="Anderson J.B."/>
            <person name="Grigoriev I.V."/>
            <person name="Gueldener U."/>
            <person name="Muensterkoetter M."/>
            <person name="Nagy L.G."/>
        </authorList>
    </citation>
    <scope>NUCLEOTIDE SEQUENCE [LARGE SCALE GENOMIC DNA]</scope>
    <source>
        <strain evidence="3">Ar21-2</strain>
    </source>
</reference>
<protein>
    <submittedName>
        <fullName evidence="2">Uncharacterized protein</fullName>
    </submittedName>
</protein>
<dbReference type="InParanoid" id="A0A2H3E9F8"/>
<dbReference type="AlphaFoldDB" id="A0A2H3E9F8"/>
<dbReference type="OrthoDB" id="3043940at2759"/>
<dbReference type="Proteomes" id="UP000217790">
    <property type="component" value="Unassembled WGS sequence"/>
</dbReference>
<evidence type="ECO:0000313" key="2">
    <source>
        <dbReference type="EMBL" id="PBK99798.1"/>
    </source>
</evidence>
<evidence type="ECO:0000256" key="1">
    <source>
        <dbReference type="SAM" id="Phobius"/>
    </source>
</evidence>
<dbReference type="EMBL" id="KZ293647">
    <property type="protein sequence ID" value="PBK99798.1"/>
    <property type="molecule type" value="Genomic_DNA"/>
</dbReference>